<evidence type="ECO:0000313" key="1">
    <source>
        <dbReference type="EMBL" id="OTF96478.1"/>
    </source>
</evidence>
<dbReference type="Proteomes" id="UP000215914">
    <property type="component" value="Chromosome 15"/>
</dbReference>
<proteinExistence type="predicted"/>
<accession>A0A251SCV4</accession>
<dbReference type="EMBL" id="CM007904">
    <property type="protein sequence ID" value="OTF96478.1"/>
    <property type="molecule type" value="Genomic_DNA"/>
</dbReference>
<dbReference type="AlphaFoldDB" id="A0A251SCV4"/>
<protein>
    <submittedName>
        <fullName evidence="1">Uncharacterized protein</fullName>
    </submittedName>
</protein>
<gene>
    <name evidence="1" type="ORF">HannXRQ_Chr15g0494621</name>
</gene>
<keyword evidence="2" id="KW-1185">Reference proteome</keyword>
<evidence type="ECO:0000313" key="2">
    <source>
        <dbReference type="Proteomes" id="UP000215914"/>
    </source>
</evidence>
<sequence length="79" mass="8913">MLSQYCSGLPYVKSYLLLLTEAILSQYCSGLPYVKSYLLLLTEAILELVDLVRDSNSGNKYQDSVPSFEGFIYYTAALR</sequence>
<name>A0A251SCV4_HELAN</name>
<reference evidence="2" key="1">
    <citation type="journal article" date="2017" name="Nature">
        <title>The sunflower genome provides insights into oil metabolism, flowering and Asterid evolution.</title>
        <authorList>
            <person name="Badouin H."/>
            <person name="Gouzy J."/>
            <person name="Grassa C.J."/>
            <person name="Murat F."/>
            <person name="Staton S.E."/>
            <person name="Cottret L."/>
            <person name="Lelandais-Briere C."/>
            <person name="Owens G.L."/>
            <person name="Carrere S."/>
            <person name="Mayjonade B."/>
            <person name="Legrand L."/>
            <person name="Gill N."/>
            <person name="Kane N.C."/>
            <person name="Bowers J.E."/>
            <person name="Hubner S."/>
            <person name="Bellec A."/>
            <person name="Berard A."/>
            <person name="Berges H."/>
            <person name="Blanchet N."/>
            <person name="Boniface M.C."/>
            <person name="Brunel D."/>
            <person name="Catrice O."/>
            <person name="Chaidir N."/>
            <person name="Claudel C."/>
            <person name="Donnadieu C."/>
            <person name="Faraut T."/>
            <person name="Fievet G."/>
            <person name="Helmstetter N."/>
            <person name="King M."/>
            <person name="Knapp S.J."/>
            <person name="Lai Z."/>
            <person name="Le Paslier M.C."/>
            <person name="Lippi Y."/>
            <person name="Lorenzon L."/>
            <person name="Mandel J.R."/>
            <person name="Marage G."/>
            <person name="Marchand G."/>
            <person name="Marquand E."/>
            <person name="Bret-Mestries E."/>
            <person name="Morien E."/>
            <person name="Nambeesan S."/>
            <person name="Nguyen T."/>
            <person name="Pegot-Espagnet P."/>
            <person name="Pouilly N."/>
            <person name="Raftis F."/>
            <person name="Sallet E."/>
            <person name="Schiex T."/>
            <person name="Thomas J."/>
            <person name="Vandecasteele C."/>
            <person name="Vares D."/>
            <person name="Vear F."/>
            <person name="Vautrin S."/>
            <person name="Crespi M."/>
            <person name="Mangin B."/>
            <person name="Burke J.M."/>
            <person name="Salse J."/>
            <person name="Munos S."/>
            <person name="Vincourt P."/>
            <person name="Rieseberg L.H."/>
            <person name="Langlade N.B."/>
        </authorList>
    </citation>
    <scope>NUCLEOTIDE SEQUENCE [LARGE SCALE GENOMIC DNA]</scope>
    <source>
        <strain evidence="2">cv. SF193</strain>
    </source>
</reference>
<organism evidence="1 2">
    <name type="scientific">Helianthus annuus</name>
    <name type="common">Common sunflower</name>
    <dbReference type="NCBI Taxonomy" id="4232"/>
    <lineage>
        <taxon>Eukaryota</taxon>
        <taxon>Viridiplantae</taxon>
        <taxon>Streptophyta</taxon>
        <taxon>Embryophyta</taxon>
        <taxon>Tracheophyta</taxon>
        <taxon>Spermatophyta</taxon>
        <taxon>Magnoliopsida</taxon>
        <taxon>eudicotyledons</taxon>
        <taxon>Gunneridae</taxon>
        <taxon>Pentapetalae</taxon>
        <taxon>asterids</taxon>
        <taxon>campanulids</taxon>
        <taxon>Asterales</taxon>
        <taxon>Asteraceae</taxon>
        <taxon>Asteroideae</taxon>
        <taxon>Heliantheae alliance</taxon>
        <taxon>Heliantheae</taxon>
        <taxon>Helianthus</taxon>
    </lineage>
</organism>
<dbReference type="InParanoid" id="A0A251SCV4"/>